<comment type="caution">
    <text evidence="2">The sequence shown here is derived from an EMBL/GenBank/DDBJ whole genome shotgun (WGS) entry which is preliminary data.</text>
</comment>
<dbReference type="Proteomes" id="UP000186817">
    <property type="component" value="Unassembled WGS sequence"/>
</dbReference>
<organism evidence="2 3">
    <name type="scientific">Symbiodinium microadriaticum</name>
    <name type="common">Dinoflagellate</name>
    <name type="synonym">Zooxanthella microadriatica</name>
    <dbReference type="NCBI Taxonomy" id="2951"/>
    <lineage>
        <taxon>Eukaryota</taxon>
        <taxon>Sar</taxon>
        <taxon>Alveolata</taxon>
        <taxon>Dinophyceae</taxon>
        <taxon>Suessiales</taxon>
        <taxon>Symbiodiniaceae</taxon>
        <taxon>Symbiodinium</taxon>
    </lineage>
</organism>
<keyword evidence="3" id="KW-1185">Reference proteome</keyword>
<feature type="compositionally biased region" description="Polar residues" evidence="1">
    <location>
        <begin position="15"/>
        <end position="33"/>
    </location>
</feature>
<reference evidence="2 3" key="1">
    <citation type="submission" date="2016-02" db="EMBL/GenBank/DDBJ databases">
        <title>Genome analysis of coral dinoflagellate symbionts highlights evolutionary adaptations to a symbiotic lifestyle.</title>
        <authorList>
            <person name="Aranda M."/>
            <person name="Li Y."/>
            <person name="Liew Y.J."/>
            <person name="Baumgarten S."/>
            <person name="Simakov O."/>
            <person name="Wilson M."/>
            <person name="Piel J."/>
            <person name="Ashoor H."/>
            <person name="Bougouffa S."/>
            <person name="Bajic V.B."/>
            <person name="Ryu T."/>
            <person name="Ravasi T."/>
            <person name="Bayer T."/>
            <person name="Micklem G."/>
            <person name="Kim H."/>
            <person name="Bhak J."/>
            <person name="Lajeunesse T.C."/>
            <person name="Voolstra C.R."/>
        </authorList>
    </citation>
    <scope>NUCLEOTIDE SEQUENCE [LARGE SCALE GENOMIC DNA]</scope>
    <source>
        <strain evidence="2 3">CCMP2467</strain>
    </source>
</reference>
<accession>A0A1Q9C553</accession>
<proteinExistence type="predicted"/>
<dbReference type="AlphaFoldDB" id="A0A1Q9C553"/>
<feature type="region of interest" description="Disordered" evidence="1">
    <location>
        <begin position="15"/>
        <end position="45"/>
    </location>
</feature>
<evidence type="ECO:0000256" key="1">
    <source>
        <dbReference type="SAM" id="MobiDB-lite"/>
    </source>
</evidence>
<evidence type="ECO:0000313" key="2">
    <source>
        <dbReference type="EMBL" id="OLP78025.1"/>
    </source>
</evidence>
<evidence type="ECO:0000313" key="3">
    <source>
        <dbReference type="Proteomes" id="UP000186817"/>
    </source>
</evidence>
<sequence>MSSCHDFHMGCKNISQGSSNFNTSGNGTRASPTGTGGLNGPQSPLRRNRLRAATATGGINLENYEGVPEDEVFMHILDLLEMQDEFDSSMASDRDSEAYCKFKTRRGEVKLGEPACRLPTASESRSEAMEESNSSCISSKSRMCMKTCFQ</sequence>
<dbReference type="EMBL" id="LSRX01001673">
    <property type="protein sequence ID" value="OLP78025.1"/>
    <property type="molecule type" value="Genomic_DNA"/>
</dbReference>
<name>A0A1Q9C553_SYMMI</name>
<gene>
    <name evidence="2" type="ORF">AK812_SmicGene41846</name>
</gene>
<protein>
    <submittedName>
        <fullName evidence="2">Uncharacterized protein</fullName>
    </submittedName>
</protein>